<dbReference type="Proteomes" id="UP000051936">
    <property type="component" value="Unassembled WGS sequence"/>
</dbReference>
<dbReference type="GO" id="GO:0016874">
    <property type="term" value="F:ligase activity"/>
    <property type="evidence" value="ECO:0007669"/>
    <property type="project" value="UniProtKB-KW"/>
</dbReference>
<dbReference type="EMBL" id="LJYG01000026">
    <property type="protein sequence ID" value="KRQ16355.1"/>
    <property type="molecule type" value="Genomic_DNA"/>
</dbReference>
<dbReference type="Pfam" id="PF18603">
    <property type="entry name" value="LAL_C2"/>
    <property type="match status" value="1"/>
</dbReference>
<evidence type="ECO:0000256" key="1">
    <source>
        <dbReference type="ARBA" id="ARBA00022598"/>
    </source>
</evidence>
<dbReference type="SUPFAM" id="SSF56059">
    <property type="entry name" value="Glutathione synthetase ATP-binding domain-like"/>
    <property type="match status" value="1"/>
</dbReference>
<keyword evidence="7" id="KW-1185">Reference proteome</keyword>
<dbReference type="AlphaFoldDB" id="A0A0R3E2A7"/>
<dbReference type="GO" id="GO:0046872">
    <property type="term" value="F:metal ion binding"/>
    <property type="evidence" value="ECO:0007669"/>
    <property type="project" value="InterPro"/>
</dbReference>
<evidence type="ECO:0000259" key="5">
    <source>
        <dbReference type="PROSITE" id="PS50975"/>
    </source>
</evidence>
<protein>
    <recommendedName>
        <fullName evidence="5">ATP-grasp domain-containing protein</fullName>
    </recommendedName>
</protein>
<accession>A0A0R3E2A7</accession>
<dbReference type="PROSITE" id="PS50975">
    <property type="entry name" value="ATP_GRASP"/>
    <property type="match status" value="1"/>
</dbReference>
<keyword evidence="3 4" id="KW-0067">ATP-binding</keyword>
<dbReference type="InterPro" id="IPR052032">
    <property type="entry name" value="ATP-dep_AA_Ligase"/>
</dbReference>
<gene>
    <name evidence="6" type="ORF">AOQ71_05150</name>
</gene>
<dbReference type="Pfam" id="PF13535">
    <property type="entry name" value="ATP-grasp_4"/>
    <property type="match status" value="1"/>
</dbReference>
<keyword evidence="2 4" id="KW-0547">Nucleotide-binding</keyword>
<dbReference type="InterPro" id="IPR040570">
    <property type="entry name" value="LAL_C2"/>
</dbReference>
<dbReference type="STRING" id="989370.AOQ71_05150"/>
<evidence type="ECO:0000256" key="2">
    <source>
        <dbReference type="ARBA" id="ARBA00022741"/>
    </source>
</evidence>
<sequence length="279" mass="30336">MVVCRSGEAVDQAFAELSRRYRRLILKPMTGYGSENVFLLDSATSVAVALAKVRPSAERPFLLESFVQGREFSAEGVCVRRLPMVLSLTRKFLIGDRNFVECGHVAPADLAPSLSERAISLVQGAVHAVGLTFGMFHAEFWVCDTGEIVMGEIHSRPGGDYITHLTQYVTGIAYYGSVFAQMLCPEAGLVMLSSERYGAAGIRYFLPPLGKVRQITGYDRLAEMPGYVGAELTIKVGDTVKPVCHSFDRVGHVLATGASAGEVDDRLARMIMTVTIAVH</sequence>
<name>A0A0R3E2A7_9BRAD</name>
<keyword evidence="1" id="KW-0436">Ligase</keyword>
<proteinExistence type="predicted"/>
<comment type="caution">
    <text evidence="6">The sequence shown here is derived from an EMBL/GenBank/DDBJ whole genome shotgun (WGS) entry which is preliminary data.</text>
</comment>
<dbReference type="PANTHER" id="PTHR43585:SF2">
    <property type="entry name" value="ATP-GRASP ENZYME FSQD"/>
    <property type="match status" value="1"/>
</dbReference>
<evidence type="ECO:0000256" key="4">
    <source>
        <dbReference type="PROSITE-ProRule" id="PRU00409"/>
    </source>
</evidence>
<evidence type="ECO:0000256" key="3">
    <source>
        <dbReference type="ARBA" id="ARBA00022840"/>
    </source>
</evidence>
<feature type="domain" description="ATP-grasp" evidence="5">
    <location>
        <begin position="24"/>
        <end position="183"/>
    </location>
</feature>
<reference evidence="6 7" key="1">
    <citation type="submission" date="2015-09" db="EMBL/GenBank/DDBJ databases">
        <title>Draft Genome Sequence of Bradyrhizobium manausense Strain BR 3351T, a Novel Symbiotic Nitrogen-Fixing Alphaproteobacterium Isolated from Brazilian Amazon Rain Forest.</title>
        <authorList>
            <person name="De Araujo J.L."/>
            <person name="Zilli J.E."/>
        </authorList>
    </citation>
    <scope>NUCLEOTIDE SEQUENCE [LARGE SCALE GENOMIC DNA]</scope>
    <source>
        <strain evidence="6 7">BR3351</strain>
    </source>
</reference>
<evidence type="ECO:0000313" key="6">
    <source>
        <dbReference type="EMBL" id="KRQ16355.1"/>
    </source>
</evidence>
<dbReference type="PANTHER" id="PTHR43585">
    <property type="entry name" value="FUMIPYRROLE BIOSYNTHESIS PROTEIN C"/>
    <property type="match status" value="1"/>
</dbReference>
<dbReference type="Gene3D" id="3.30.470.20">
    <property type="entry name" value="ATP-grasp fold, B domain"/>
    <property type="match status" value="1"/>
</dbReference>
<dbReference type="GO" id="GO:0005524">
    <property type="term" value="F:ATP binding"/>
    <property type="evidence" value="ECO:0007669"/>
    <property type="project" value="UniProtKB-UniRule"/>
</dbReference>
<evidence type="ECO:0000313" key="7">
    <source>
        <dbReference type="Proteomes" id="UP000051936"/>
    </source>
</evidence>
<organism evidence="6 7">
    <name type="scientific">Bradyrhizobium manausense</name>
    <dbReference type="NCBI Taxonomy" id="989370"/>
    <lineage>
        <taxon>Bacteria</taxon>
        <taxon>Pseudomonadati</taxon>
        <taxon>Pseudomonadota</taxon>
        <taxon>Alphaproteobacteria</taxon>
        <taxon>Hyphomicrobiales</taxon>
        <taxon>Nitrobacteraceae</taxon>
        <taxon>Bradyrhizobium</taxon>
    </lineage>
</organism>
<dbReference type="InterPro" id="IPR011761">
    <property type="entry name" value="ATP-grasp"/>
</dbReference>